<keyword evidence="2" id="KW-0238">DNA-binding</keyword>
<keyword evidence="1" id="KW-0805">Transcription regulation</keyword>
<dbReference type="GO" id="GO:0003677">
    <property type="term" value="F:DNA binding"/>
    <property type="evidence" value="ECO:0007669"/>
    <property type="project" value="UniProtKB-KW"/>
</dbReference>
<dbReference type="Gene3D" id="1.10.260.40">
    <property type="entry name" value="lambda repressor-like DNA-binding domains"/>
    <property type="match status" value="1"/>
</dbReference>
<dbReference type="SUPFAM" id="SSF47413">
    <property type="entry name" value="lambda repressor-like DNA-binding domains"/>
    <property type="match status" value="1"/>
</dbReference>
<feature type="domain" description="HTH cro/C1-type" evidence="4">
    <location>
        <begin position="10"/>
        <end position="64"/>
    </location>
</feature>
<protein>
    <submittedName>
        <fullName evidence="5">Helix-turn-helix XRE-family like protein</fullName>
    </submittedName>
</protein>
<reference evidence="5" key="1">
    <citation type="journal article" date="2021" name="Proc. Natl. Acad. Sci. U.S.A.">
        <title>A Catalog of Tens of Thousands of Viruses from Human Metagenomes Reveals Hidden Associations with Chronic Diseases.</title>
        <authorList>
            <person name="Tisza M.J."/>
            <person name="Buck C.B."/>
        </authorList>
    </citation>
    <scope>NUCLEOTIDE SEQUENCE</scope>
    <source>
        <strain evidence="5">CtFH16</strain>
    </source>
</reference>
<accession>A0A8S5TN32</accession>
<keyword evidence="3" id="KW-0804">Transcription</keyword>
<evidence type="ECO:0000313" key="5">
    <source>
        <dbReference type="EMBL" id="DAF64542.1"/>
    </source>
</evidence>
<evidence type="ECO:0000256" key="2">
    <source>
        <dbReference type="ARBA" id="ARBA00023125"/>
    </source>
</evidence>
<dbReference type="InterPro" id="IPR010982">
    <property type="entry name" value="Lambda_DNA-bd_dom_sf"/>
</dbReference>
<dbReference type="PANTHER" id="PTHR40661:SF1">
    <property type="entry name" value="HTH CRO_C1-TYPE DOMAIN-CONTAINING PROTEIN"/>
    <property type="match status" value="1"/>
</dbReference>
<dbReference type="PANTHER" id="PTHR40661">
    <property type="match status" value="1"/>
</dbReference>
<name>A0A8S5TN32_9CAUD</name>
<dbReference type="CDD" id="cd00093">
    <property type="entry name" value="HTH_XRE"/>
    <property type="match status" value="1"/>
</dbReference>
<dbReference type="EMBL" id="BK032863">
    <property type="protein sequence ID" value="DAF64542.1"/>
    <property type="molecule type" value="Genomic_DNA"/>
</dbReference>
<proteinExistence type="predicted"/>
<sequence length="144" mass="16224">MSKEDFGTRLQQALELNDMKAIELSERTGISRGALSSYISGRWKAKQGNLYLLAKALNVSPAWLMGYDVPMTWQQPNPPTQDTSIDIPTESQGYYNDPEVAELAEELRTNPDYRILFDASKNLTKEDIDTVLKIIEGLKAREGK</sequence>
<dbReference type="SMART" id="SM00530">
    <property type="entry name" value="HTH_XRE"/>
    <property type="match status" value="1"/>
</dbReference>
<dbReference type="PROSITE" id="PS50943">
    <property type="entry name" value="HTH_CROC1"/>
    <property type="match status" value="1"/>
</dbReference>
<evidence type="ECO:0000256" key="3">
    <source>
        <dbReference type="ARBA" id="ARBA00023163"/>
    </source>
</evidence>
<evidence type="ECO:0000256" key="1">
    <source>
        <dbReference type="ARBA" id="ARBA00023015"/>
    </source>
</evidence>
<organism evidence="5">
    <name type="scientific">Siphoviridae sp. ctFH16</name>
    <dbReference type="NCBI Taxonomy" id="2827817"/>
    <lineage>
        <taxon>Viruses</taxon>
        <taxon>Duplodnaviria</taxon>
        <taxon>Heunggongvirae</taxon>
        <taxon>Uroviricota</taxon>
        <taxon>Caudoviricetes</taxon>
    </lineage>
</organism>
<dbReference type="InterPro" id="IPR001387">
    <property type="entry name" value="Cro/C1-type_HTH"/>
</dbReference>
<dbReference type="Pfam" id="PF01381">
    <property type="entry name" value="HTH_3"/>
    <property type="match status" value="1"/>
</dbReference>
<evidence type="ECO:0000259" key="4">
    <source>
        <dbReference type="PROSITE" id="PS50943"/>
    </source>
</evidence>